<evidence type="ECO:0000256" key="1">
    <source>
        <dbReference type="SAM" id="MobiDB-lite"/>
    </source>
</evidence>
<dbReference type="Gene3D" id="3.40.50.2000">
    <property type="entry name" value="Glycogen Phosphorylase B"/>
    <property type="match status" value="1"/>
</dbReference>
<reference evidence="2 3" key="1">
    <citation type="submission" date="2024-09" db="EMBL/GenBank/DDBJ databases">
        <title>Chromosome-scale assembly of Riccia sorocarpa.</title>
        <authorList>
            <person name="Paukszto L."/>
        </authorList>
    </citation>
    <scope>NUCLEOTIDE SEQUENCE [LARGE SCALE GENOMIC DNA]</scope>
    <source>
        <strain evidence="2">LP-2024</strain>
        <tissue evidence="2">Aerial parts of the thallus</tissue>
    </source>
</reference>
<comment type="caution">
    <text evidence="2">The sequence shown here is derived from an EMBL/GenBank/DDBJ whole genome shotgun (WGS) entry which is preliminary data.</text>
</comment>
<gene>
    <name evidence="2" type="ORF">R1sor_021052</name>
</gene>
<keyword evidence="3" id="KW-1185">Reference proteome</keyword>
<proteinExistence type="predicted"/>
<dbReference type="Proteomes" id="UP001633002">
    <property type="component" value="Unassembled WGS sequence"/>
</dbReference>
<dbReference type="EMBL" id="JBJQOH010000007">
    <property type="protein sequence ID" value="KAL3678096.1"/>
    <property type="molecule type" value="Genomic_DNA"/>
</dbReference>
<evidence type="ECO:0000313" key="2">
    <source>
        <dbReference type="EMBL" id="KAL3678096.1"/>
    </source>
</evidence>
<organism evidence="2 3">
    <name type="scientific">Riccia sorocarpa</name>
    <dbReference type="NCBI Taxonomy" id="122646"/>
    <lineage>
        <taxon>Eukaryota</taxon>
        <taxon>Viridiplantae</taxon>
        <taxon>Streptophyta</taxon>
        <taxon>Embryophyta</taxon>
        <taxon>Marchantiophyta</taxon>
        <taxon>Marchantiopsida</taxon>
        <taxon>Marchantiidae</taxon>
        <taxon>Marchantiales</taxon>
        <taxon>Ricciaceae</taxon>
        <taxon>Riccia</taxon>
    </lineage>
</organism>
<protein>
    <submittedName>
        <fullName evidence="2">Uncharacterized protein</fullName>
    </submittedName>
</protein>
<feature type="region of interest" description="Disordered" evidence="1">
    <location>
        <begin position="81"/>
        <end position="146"/>
    </location>
</feature>
<dbReference type="AlphaFoldDB" id="A0ABD3GHF0"/>
<sequence>MEFGSRLTENLNIRLDGRPGLESGSFDWSQRQEWTESQLDLNTMAVPSVPSSQVPSRPIPSQFVPILEEDSFDQGRVHPAAQFGAVPPTDGAGGSQPANRRRQSTGVDPPASSPGAPAEDDRYYSSTDPTVRSNSGKRRKKDASKSANAIDDAVKWGIPKYTFISSGCYTGLYLIQGEKIVEEGWLFSNPDKRHQSVTLPGLELFSPLQLPRTNLQLEQNLPKLAISLKKSDGFLFNSFEAFVILTDVHLK</sequence>
<feature type="compositionally biased region" description="Polar residues" evidence="1">
    <location>
        <begin position="124"/>
        <end position="134"/>
    </location>
</feature>
<name>A0ABD3GHF0_9MARC</name>
<evidence type="ECO:0000313" key="3">
    <source>
        <dbReference type="Proteomes" id="UP001633002"/>
    </source>
</evidence>
<accession>A0ABD3GHF0</accession>